<reference evidence="2 3" key="1">
    <citation type="submission" date="2020-09" db="EMBL/GenBank/DDBJ databases">
        <title>De no assembly of potato wild relative species, Solanum commersonii.</title>
        <authorList>
            <person name="Cho K."/>
        </authorList>
    </citation>
    <scope>NUCLEOTIDE SEQUENCE [LARGE SCALE GENOMIC DNA]</scope>
    <source>
        <strain evidence="2">LZ3.2</strain>
        <tissue evidence="2">Leaf</tissue>
    </source>
</reference>
<protein>
    <submittedName>
        <fullName evidence="2">Uncharacterized protein</fullName>
    </submittedName>
</protein>
<name>A0A9J5ZTS8_SOLCO</name>
<dbReference type="Proteomes" id="UP000824120">
    <property type="component" value="Chromosome 3"/>
</dbReference>
<proteinExistence type="predicted"/>
<dbReference type="EMBL" id="JACXVP010000003">
    <property type="protein sequence ID" value="KAG5615654.1"/>
    <property type="molecule type" value="Genomic_DNA"/>
</dbReference>
<organism evidence="2 3">
    <name type="scientific">Solanum commersonii</name>
    <name type="common">Commerson's wild potato</name>
    <name type="synonym">Commerson's nightshade</name>
    <dbReference type="NCBI Taxonomy" id="4109"/>
    <lineage>
        <taxon>Eukaryota</taxon>
        <taxon>Viridiplantae</taxon>
        <taxon>Streptophyta</taxon>
        <taxon>Embryophyta</taxon>
        <taxon>Tracheophyta</taxon>
        <taxon>Spermatophyta</taxon>
        <taxon>Magnoliopsida</taxon>
        <taxon>eudicotyledons</taxon>
        <taxon>Gunneridae</taxon>
        <taxon>Pentapetalae</taxon>
        <taxon>asterids</taxon>
        <taxon>lamiids</taxon>
        <taxon>Solanales</taxon>
        <taxon>Solanaceae</taxon>
        <taxon>Solanoideae</taxon>
        <taxon>Solaneae</taxon>
        <taxon>Solanum</taxon>
    </lineage>
</organism>
<dbReference type="PANTHER" id="PTHR33499">
    <property type="entry name" value="OS12G0282400 PROTEIN-RELATED"/>
    <property type="match status" value="1"/>
</dbReference>
<evidence type="ECO:0000313" key="3">
    <source>
        <dbReference type="Proteomes" id="UP000824120"/>
    </source>
</evidence>
<evidence type="ECO:0000256" key="1">
    <source>
        <dbReference type="SAM" id="Coils"/>
    </source>
</evidence>
<dbReference type="OrthoDB" id="1300189at2759"/>
<comment type="caution">
    <text evidence="2">The sequence shown here is derived from an EMBL/GenBank/DDBJ whole genome shotgun (WGS) entry which is preliminary data.</text>
</comment>
<keyword evidence="1" id="KW-0175">Coiled coil</keyword>
<sequence length="147" mass="17006">SKYLKEGNGNPLDLATIFFKTRKKDNKLVKPEAIEKNVCLKMFFDILCWLKPIHPYLLQRLLKNVVDLKVAKDLKGRTSSKAELLSVLRSTREDIKSLNEENKSLNEENKSLNDRLSAIEDERNNENERILCCSTITCPTYNIICFN</sequence>
<gene>
    <name evidence="2" type="ORF">H5410_015478</name>
</gene>
<feature type="coiled-coil region" evidence="1">
    <location>
        <begin position="81"/>
        <end position="129"/>
    </location>
</feature>
<dbReference type="PANTHER" id="PTHR33499:SF40">
    <property type="entry name" value="TRANSPOSASE-ASSOCIATED DOMAIN-CONTAINING PROTEIN"/>
    <property type="match status" value="1"/>
</dbReference>
<dbReference type="AlphaFoldDB" id="A0A9J5ZTS8"/>
<evidence type="ECO:0000313" key="2">
    <source>
        <dbReference type="EMBL" id="KAG5615654.1"/>
    </source>
</evidence>
<keyword evidence="3" id="KW-1185">Reference proteome</keyword>
<feature type="non-terminal residue" evidence="2">
    <location>
        <position position="1"/>
    </location>
</feature>
<accession>A0A9J5ZTS8</accession>